<organism evidence="2 3">
    <name type="scientific">Pseudonocardia zijingensis</name>
    <dbReference type="NCBI Taxonomy" id="153376"/>
    <lineage>
        <taxon>Bacteria</taxon>
        <taxon>Bacillati</taxon>
        <taxon>Actinomycetota</taxon>
        <taxon>Actinomycetes</taxon>
        <taxon>Pseudonocardiales</taxon>
        <taxon>Pseudonocardiaceae</taxon>
        <taxon>Pseudonocardia</taxon>
    </lineage>
</organism>
<accession>A0ABN1NZT9</accession>
<comment type="caution">
    <text evidence="2">The sequence shown here is derived from an EMBL/GenBank/DDBJ whole genome shotgun (WGS) entry which is preliminary data.</text>
</comment>
<name>A0ABN1NZT9_9PSEU</name>
<evidence type="ECO:0000259" key="1">
    <source>
        <dbReference type="Pfam" id="PF24254"/>
    </source>
</evidence>
<dbReference type="Pfam" id="PF24254">
    <property type="entry name" value="DUF7455"/>
    <property type="match status" value="1"/>
</dbReference>
<dbReference type="RefSeq" id="WP_343937878.1">
    <property type="nucleotide sequence ID" value="NZ_BAAAHP010000005.1"/>
</dbReference>
<keyword evidence="3" id="KW-1185">Reference proteome</keyword>
<dbReference type="Proteomes" id="UP001499967">
    <property type="component" value="Unassembled WGS sequence"/>
</dbReference>
<evidence type="ECO:0000313" key="3">
    <source>
        <dbReference type="Proteomes" id="UP001499967"/>
    </source>
</evidence>
<evidence type="ECO:0000313" key="2">
    <source>
        <dbReference type="EMBL" id="GAA0920050.1"/>
    </source>
</evidence>
<proteinExistence type="predicted"/>
<sequence length="59" mass="6537">MFNDVLPVLTRQDLCDRCCAAALVRVVLPAGNDLLFCEHHARKHAPRLREIGASLSPEP</sequence>
<protein>
    <recommendedName>
        <fullName evidence="1">DUF7455 domain-containing protein</fullName>
    </recommendedName>
</protein>
<reference evidence="2 3" key="1">
    <citation type="journal article" date="2019" name="Int. J. Syst. Evol. Microbiol.">
        <title>The Global Catalogue of Microorganisms (GCM) 10K type strain sequencing project: providing services to taxonomists for standard genome sequencing and annotation.</title>
        <authorList>
            <consortium name="The Broad Institute Genomics Platform"/>
            <consortium name="The Broad Institute Genome Sequencing Center for Infectious Disease"/>
            <person name="Wu L."/>
            <person name="Ma J."/>
        </authorList>
    </citation>
    <scope>NUCLEOTIDE SEQUENCE [LARGE SCALE GENOMIC DNA]</scope>
    <source>
        <strain evidence="2 3">JCM 11117</strain>
    </source>
</reference>
<dbReference type="InterPro" id="IPR055878">
    <property type="entry name" value="DUF7455"/>
</dbReference>
<dbReference type="EMBL" id="BAAAHP010000005">
    <property type="protein sequence ID" value="GAA0920050.1"/>
    <property type="molecule type" value="Genomic_DNA"/>
</dbReference>
<feature type="domain" description="DUF7455" evidence="1">
    <location>
        <begin position="9"/>
        <end position="56"/>
    </location>
</feature>
<gene>
    <name evidence="2" type="ORF">GCM10009559_02400</name>
</gene>